<gene>
    <name evidence="8" type="primary">cbiA</name>
    <name evidence="11" type="ORF">ENS29_09275</name>
</gene>
<evidence type="ECO:0000313" key="11">
    <source>
        <dbReference type="EMBL" id="HGU33031.1"/>
    </source>
</evidence>
<comment type="miscellaneous">
    <text evidence="8">The a and c carboxylates of cobyrinate are activated for nucleophilic attack via formation of a phosphorylated intermediate by ATP. CbiA catalyzes first the amidation of the c-carboxylate, and then that of the a-carboxylate.</text>
</comment>
<dbReference type="GO" id="GO:0042242">
    <property type="term" value="F:cobyrinic acid a,c-diamide synthase activity"/>
    <property type="evidence" value="ECO:0007669"/>
    <property type="project" value="UniProtKB-UniRule"/>
</dbReference>
<keyword evidence="2 8" id="KW-0169">Cobalamin biosynthesis</keyword>
<dbReference type="NCBIfam" id="TIGR00379">
    <property type="entry name" value="cobB"/>
    <property type="match status" value="1"/>
</dbReference>
<comment type="domain">
    <text evidence="8">Comprises of two domains. The C-terminal domain contains the binding site for glutamine and catalyzes the hydrolysis of this substrate to glutamate and ammonia. The N-terminal domain is anticipated to bind ATP and cobyrinate and catalyzes the ultimate synthesis of the diamide product. The ammonia produced via the glutaminase domain is probably translocated to the adjacent domain via a molecular tunnel, where it reacts with an activated intermediate.</text>
</comment>
<comment type="cofactor">
    <cofactor evidence="1 8">
        <name>Mg(2+)</name>
        <dbReference type="ChEBI" id="CHEBI:18420"/>
    </cofactor>
</comment>
<dbReference type="Gene3D" id="3.40.50.300">
    <property type="entry name" value="P-loop containing nucleotide triphosphate hydrolases"/>
    <property type="match status" value="2"/>
</dbReference>
<feature type="site" description="Increases nucleophilicity of active site Cys" evidence="8">
    <location>
        <position position="431"/>
    </location>
</feature>
<keyword evidence="4 8" id="KW-0547">Nucleotide-binding</keyword>
<dbReference type="PANTHER" id="PTHR43873:SF1">
    <property type="entry name" value="COBYRINATE A,C-DIAMIDE SYNTHASE"/>
    <property type="match status" value="1"/>
</dbReference>
<dbReference type="NCBIfam" id="NF002204">
    <property type="entry name" value="PRK01077.1"/>
    <property type="match status" value="1"/>
</dbReference>
<comment type="similarity">
    <text evidence="8">Belongs to the CobB/CbiA family.</text>
</comment>
<comment type="pathway">
    <text evidence="8">Cofactor biosynthesis; adenosylcobalamin biosynthesis; cob(II)yrinate a,c-diamide from sirohydrochlorin (anaerobic route): step 10/10.</text>
</comment>
<comment type="function">
    <text evidence="8">Catalyzes the ATP-dependent amidation of the two carboxylate groups at positions a and c of cobyrinate, using either L-glutamine or ammonia as the nitrogen source.</text>
</comment>
<keyword evidence="7 8" id="KW-0315">Glutamine amidotransferase</keyword>
<organism evidence="11">
    <name type="scientific">Desulfatirhabdium butyrativorans</name>
    <dbReference type="NCBI Taxonomy" id="340467"/>
    <lineage>
        <taxon>Bacteria</taxon>
        <taxon>Pseudomonadati</taxon>
        <taxon>Thermodesulfobacteriota</taxon>
        <taxon>Desulfobacteria</taxon>
        <taxon>Desulfobacterales</taxon>
        <taxon>Desulfatirhabdiaceae</taxon>
        <taxon>Desulfatirhabdium</taxon>
    </lineage>
</organism>
<dbReference type="InterPro" id="IPR004484">
    <property type="entry name" value="CbiA/CobB_synth"/>
</dbReference>
<dbReference type="InterPro" id="IPR029062">
    <property type="entry name" value="Class_I_gatase-like"/>
</dbReference>
<feature type="domain" description="CobB/CobQ-like glutamine amidotransferase" evidence="10">
    <location>
        <begin position="245"/>
        <end position="437"/>
    </location>
</feature>
<dbReference type="HAMAP" id="MF_00027">
    <property type="entry name" value="CobB_CbiA"/>
    <property type="match status" value="1"/>
</dbReference>
<dbReference type="InterPro" id="IPR027417">
    <property type="entry name" value="P-loop_NTPase"/>
</dbReference>
<comment type="catalytic activity">
    <reaction evidence="8">
        <text>cob(II)yrinate + 2 L-glutamine + 2 ATP + 2 H2O = cob(II)yrinate a,c diamide + 2 L-glutamate + 2 ADP + 2 phosphate + 2 H(+)</text>
        <dbReference type="Rhea" id="RHEA:26289"/>
        <dbReference type="ChEBI" id="CHEBI:15377"/>
        <dbReference type="ChEBI" id="CHEBI:15378"/>
        <dbReference type="ChEBI" id="CHEBI:29985"/>
        <dbReference type="ChEBI" id="CHEBI:30616"/>
        <dbReference type="ChEBI" id="CHEBI:43474"/>
        <dbReference type="ChEBI" id="CHEBI:58359"/>
        <dbReference type="ChEBI" id="CHEBI:58537"/>
        <dbReference type="ChEBI" id="CHEBI:58894"/>
        <dbReference type="ChEBI" id="CHEBI:456216"/>
        <dbReference type="EC" id="6.3.5.11"/>
    </reaction>
</comment>
<dbReference type="AlphaFoldDB" id="A0A7C4RR56"/>
<keyword evidence="6 8" id="KW-0460">Magnesium</keyword>
<evidence type="ECO:0000259" key="10">
    <source>
        <dbReference type="Pfam" id="PF07685"/>
    </source>
</evidence>
<reference evidence="11" key="1">
    <citation type="journal article" date="2020" name="mSystems">
        <title>Genome- and Community-Level Interaction Insights into Carbon Utilization and Element Cycling Functions of Hydrothermarchaeota in Hydrothermal Sediment.</title>
        <authorList>
            <person name="Zhou Z."/>
            <person name="Liu Y."/>
            <person name="Xu W."/>
            <person name="Pan J."/>
            <person name="Luo Z.H."/>
            <person name="Li M."/>
        </authorList>
    </citation>
    <scope>NUCLEOTIDE SEQUENCE [LARGE SCALE GENOMIC DNA]</scope>
    <source>
        <strain evidence="11">SpSt-477</strain>
    </source>
</reference>
<feature type="active site" description="Nucleophile" evidence="8">
    <location>
        <position position="328"/>
    </location>
</feature>
<dbReference type="PANTHER" id="PTHR43873">
    <property type="entry name" value="COBYRINATE A,C-DIAMIDE SYNTHASE"/>
    <property type="match status" value="1"/>
</dbReference>
<evidence type="ECO:0000256" key="2">
    <source>
        <dbReference type="ARBA" id="ARBA00022573"/>
    </source>
</evidence>
<dbReference type="PROSITE" id="PS51274">
    <property type="entry name" value="GATASE_COBBQ"/>
    <property type="match status" value="1"/>
</dbReference>
<dbReference type="EMBL" id="DSUH01000218">
    <property type="protein sequence ID" value="HGU33031.1"/>
    <property type="molecule type" value="Genomic_DNA"/>
</dbReference>
<sequence length="465" mass="51123">MKAICVAGVHSGVGKTTVTLGLMACLRRRGLSVAGFKVGPDFIDPGHHGRILGSPSINLDGWMLDRKTNRDRFFRRAAGADIAVVEGVMGLYDGYDGKTEDGSTAQIAKWLGIPVLLVADARHMARSAAALVLGFERFDPAVSFVGVVFNRLGSERHLAYLREALEAAGCMPCIGGLLRSDDLGIPERHLGLLTADEFGRQQGQLDRLADTIEAALDIDGLLQHLPEVRAEAIGPVSEWVGGRVRIAVARDEAFCFYYPDNLELLEANGAEIAFFSPLTDDELPEGTCGVYIGGGYPEMFGERLSQNERMRKAICNASLSGIPLYAECGGFMYLCREIIDQEGRIYPMCGCFSASVRMLGRLKSLGYREVHLMEDTCIGKPGDILRGHEFHYSELIEEPDAMRVYRIADRSGAVQRTEGYRVRRTLGSYIHLLFASHPDAARRFTESAMQYRIQKSGVRSQEKCG</sequence>
<dbReference type="GO" id="GO:0005524">
    <property type="term" value="F:ATP binding"/>
    <property type="evidence" value="ECO:0007669"/>
    <property type="project" value="UniProtKB-UniRule"/>
</dbReference>
<accession>A0A7C4RR56</accession>
<evidence type="ECO:0000256" key="4">
    <source>
        <dbReference type="ARBA" id="ARBA00022741"/>
    </source>
</evidence>
<dbReference type="Pfam" id="PF01656">
    <property type="entry name" value="CbiA"/>
    <property type="match status" value="1"/>
</dbReference>
<evidence type="ECO:0000256" key="8">
    <source>
        <dbReference type="HAMAP-Rule" id="MF_00027"/>
    </source>
</evidence>
<feature type="domain" description="CobQ/CobB/MinD/ParA nucleotide binding" evidence="9">
    <location>
        <begin position="4"/>
        <end position="187"/>
    </location>
</feature>
<keyword evidence="3 8" id="KW-0436">Ligase</keyword>
<proteinExistence type="inferred from homology"/>
<evidence type="ECO:0000256" key="1">
    <source>
        <dbReference type="ARBA" id="ARBA00001946"/>
    </source>
</evidence>
<comment type="caution">
    <text evidence="11">The sequence shown here is derived from an EMBL/GenBank/DDBJ whole genome shotgun (WGS) entry which is preliminary data.</text>
</comment>
<dbReference type="CDD" id="cd03130">
    <property type="entry name" value="GATase1_CobB"/>
    <property type="match status" value="1"/>
</dbReference>
<evidence type="ECO:0000256" key="3">
    <source>
        <dbReference type="ARBA" id="ARBA00022598"/>
    </source>
</evidence>
<dbReference type="UniPathway" id="UPA00148">
    <property type="reaction ID" value="UER00231"/>
</dbReference>
<dbReference type="Pfam" id="PF07685">
    <property type="entry name" value="GATase_3"/>
    <property type="match status" value="1"/>
</dbReference>
<keyword evidence="5 8" id="KW-0067">ATP-binding</keyword>
<evidence type="ECO:0000256" key="5">
    <source>
        <dbReference type="ARBA" id="ARBA00022840"/>
    </source>
</evidence>
<dbReference type="SUPFAM" id="SSF52317">
    <property type="entry name" value="Class I glutamine amidotransferase-like"/>
    <property type="match status" value="1"/>
</dbReference>
<evidence type="ECO:0000256" key="7">
    <source>
        <dbReference type="ARBA" id="ARBA00022962"/>
    </source>
</evidence>
<dbReference type="EC" id="6.3.5.11" evidence="8"/>
<dbReference type="SUPFAM" id="SSF52540">
    <property type="entry name" value="P-loop containing nucleoside triphosphate hydrolases"/>
    <property type="match status" value="1"/>
</dbReference>
<dbReference type="GO" id="GO:0009236">
    <property type="term" value="P:cobalamin biosynthetic process"/>
    <property type="evidence" value="ECO:0007669"/>
    <property type="project" value="UniProtKB-UniRule"/>
</dbReference>
<dbReference type="InterPro" id="IPR011698">
    <property type="entry name" value="GATase_3"/>
</dbReference>
<dbReference type="CDD" id="cd05388">
    <property type="entry name" value="CobB_N"/>
    <property type="match status" value="1"/>
</dbReference>
<evidence type="ECO:0000256" key="6">
    <source>
        <dbReference type="ARBA" id="ARBA00022842"/>
    </source>
</evidence>
<evidence type="ECO:0000259" key="9">
    <source>
        <dbReference type="Pfam" id="PF01656"/>
    </source>
</evidence>
<name>A0A7C4RR56_9BACT</name>
<protein>
    <recommendedName>
        <fullName evidence="8">Cobyrinate a,c-diamide synthase</fullName>
        <ecNumber evidence="8">6.3.5.11</ecNumber>
    </recommendedName>
    <alternativeName>
        <fullName evidence="8">Cobyrinic acid a,c-diamide synthetase</fullName>
    </alternativeName>
</protein>
<dbReference type="InterPro" id="IPR002586">
    <property type="entry name" value="CobQ/CobB/MinD/ParA_Nub-bd_dom"/>
</dbReference>